<gene>
    <name evidence="1" type="ORF">ACFSW7_06760</name>
</gene>
<reference evidence="2" key="1">
    <citation type="journal article" date="2019" name="Int. J. Syst. Evol. Microbiol.">
        <title>The Global Catalogue of Microorganisms (GCM) 10K type strain sequencing project: providing services to taxonomists for standard genome sequencing and annotation.</title>
        <authorList>
            <consortium name="The Broad Institute Genomics Platform"/>
            <consortium name="The Broad Institute Genome Sequencing Center for Infectious Disease"/>
            <person name="Wu L."/>
            <person name="Ma J."/>
        </authorList>
    </citation>
    <scope>NUCLEOTIDE SEQUENCE [LARGE SCALE GENOMIC DNA]</scope>
    <source>
        <strain evidence="2">TISTR 1514</strain>
    </source>
</reference>
<dbReference type="EMBL" id="JBHUNE010000006">
    <property type="protein sequence ID" value="MFD2758074.1"/>
    <property type="molecule type" value="Genomic_DNA"/>
</dbReference>
<accession>A0ABW5V069</accession>
<dbReference type="Proteomes" id="UP001597492">
    <property type="component" value="Unassembled WGS sequence"/>
</dbReference>
<evidence type="ECO:0000313" key="1">
    <source>
        <dbReference type="EMBL" id="MFD2758074.1"/>
    </source>
</evidence>
<proteinExistence type="predicted"/>
<dbReference type="RefSeq" id="WP_154651542.1">
    <property type="nucleotide sequence ID" value="NZ_JBHUNE010000006.1"/>
</dbReference>
<keyword evidence="2" id="KW-1185">Reference proteome</keyword>
<protein>
    <recommendedName>
        <fullName evidence="3">DUF4440 domain-containing protein</fullName>
    </recommendedName>
</protein>
<evidence type="ECO:0000313" key="2">
    <source>
        <dbReference type="Proteomes" id="UP001597492"/>
    </source>
</evidence>
<sequence length="162" mass="17946">MSDEAWTERDDALRHFAALPDGHPARQFEAFARRAIDPDYSMTELLKFVTPEMGRRWADFSDVHAWLTSSAFAIATGALRHVGAEDVAYVLLSLDTGQYHHPGGIPDEVAHVSYVWRPELGGWRIDALGNPLPPHWLNRSAGAAASAPRYETDQLVDLVPGD</sequence>
<comment type="caution">
    <text evidence="1">The sequence shown here is derived from an EMBL/GenBank/DDBJ whole genome shotgun (WGS) entry which is preliminary data.</text>
</comment>
<evidence type="ECO:0008006" key="3">
    <source>
        <dbReference type="Google" id="ProtNLM"/>
    </source>
</evidence>
<name>A0ABW5V069_9MICO</name>
<organism evidence="1 2">
    <name type="scientific">Gulosibacter faecalis</name>
    <dbReference type="NCBI Taxonomy" id="272240"/>
    <lineage>
        <taxon>Bacteria</taxon>
        <taxon>Bacillati</taxon>
        <taxon>Actinomycetota</taxon>
        <taxon>Actinomycetes</taxon>
        <taxon>Micrococcales</taxon>
        <taxon>Microbacteriaceae</taxon>
        <taxon>Gulosibacter</taxon>
    </lineage>
</organism>